<comment type="similarity">
    <text evidence="2">Belongs to the HOP2 family.</text>
</comment>
<dbReference type="GO" id="GO:0000709">
    <property type="term" value="P:meiotic joint molecule formation"/>
    <property type="evidence" value="ECO:0007669"/>
    <property type="project" value="TreeGrafter"/>
</dbReference>
<dbReference type="GO" id="GO:0003690">
    <property type="term" value="F:double-stranded DNA binding"/>
    <property type="evidence" value="ECO:0007669"/>
    <property type="project" value="TreeGrafter"/>
</dbReference>
<dbReference type="Pfam" id="PF18517">
    <property type="entry name" value="LZ3wCH"/>
    <property type="match status" value="1"/>
</dbReference>
<keyword evidence="5" id="KW-0233">DNA recombination</keyword>
<dbReference type="InterPro" id="IPR040661">
    <property type="entry name" value="LZ3wCH"/>
</dbReference>
<keyword evidence="6" id="KW-0539">Nucleus</keyword>
<dbReference type="GO" id="GO:0007129">
    <property type="term" value="P:homologous chromosome pairing at meiosis"/>
    <property type="evidence" value="ECO:0007669"/>
    <property type="project" value="TreeGrafter"/>
</dbReference>
<evidence type="ECO:0000313" key="11">
    <source>
        <dbReference type="Proteomes" id="UP001159042"/>
    </source>
</evidence>
<dbReference type="PANTHER" id="PTHR15938:SF0">
    <property type="entry name" value="HOMOLOGOUS-PAIRING PROTEIN 2 HOMOLOG"/>
    <property type="match status" value="1"/>
</dbReference>
<evidence type="ECO:0000256" key="1">
    <source>
        <dbReference type="ARBA" id="ARBA00004123"/>
    </source>
</evidence>
<evidence type="ECO:0000259" key="8">
    <source>
        <dbReference type="Pfam" id="PF07106"/>
    </source>
</evidence>
<accession>A0AAV8WBC4</accession>
<dbReference type="GO" id="GO:0120231">
    <property type="term" value="C:DNA recombinase auxiliary factor complex"/>
    <property type="evidence" value="ECO:0007669"/>
    <property type="project" value="TreeGrafter"/>
</dbReference>
<comment type="subcellular location">
    <subcellularLocation>
        <location evidence="1">Nucleus</location>
    </subcellularLocation>
</comment>
<evidence type="ECO:0000256" key="6">
    <source>
        <dbReference type="ARBA" id="ARBA00023242"/>
    </source>
</evidence>
<proteinExistence type="inferred from homology"/>
<dbReference type="InterPro" id="IPR010776">
    <property type="entry name" value="Hop2_WH_dom"/>
</dbReference>
<dbReference type="GO" id="GO:0120230">
    <property type="term" value="F:recombinase activator activity"/>
    <property type="evidence" value="ECO:0007669"/>
    <property type="project" value="TreeGrafter"/>
</dbReference>
<dbReference type="GO" id="GO:0000794">
    <property type="term" value="C:condensed nuclear chromosome"/>
    <property type="evidence" value="ECO:0007669"/>
    <property type="project" value="TreeGrafter"/>
</dbReference>
<name>A0AAV8WBC4_9CUCU</name>
<evidence type="ECO:0000256" key="4">
    <source>
        <dbReference type="ARBA" id="ARBA00023054"/>
    </source>
</evidence>
<dbReference type="GO" id="GO:0010774">
    <property type="term" value="P:meiotic strand invasion involved in reciprocal meiotic recombination"/>
    <property type="evidence" value="ECO:0007669"/>
    <property type="project" value="TreeGrafter"/>
</dbReference>
<keyword evidence="7" id="KW-0469">Meiosis</keyword>
<evidence type="ECO:0000259" key="9">
    <source>
        <dbReference type="Pfam" id="PF18517"/>
    </source>
</evidence>
<keyword evidence="4" id="KW-0175">Coiled coil</keyword>
<evidence type="ECO:0000256" key="7">
    <source>
        <dbReference type="ARBA" id="ARBA00023254"/>
    </source>
</evidence>
<dbReference type="AlphaFoldDB" id="A0AAV8WBC4"/>
<reference evidence="10 11" key="1">
    <citation type="journal article" date="2023" name="Insect Mol. Biol.">
        <title>Genome sequencing provides insights into the evolution of gene families encoding plant cell wall-degrading enzymes in longhorned beetles.</title>
        <authorList>
            <person name="Shin N.R."/>
            <person name="Okamura Y."/>
            <person name="Kirsch R."/>
            <person name="Pauchet Y."/>
        </authorList>
    </citation>
    <scope>NUCLEOTIDE SEQUENCE [LARGE SCALE GENOMIC DNA]</scope>
    <source>
        <strain evidence="10">EAD_L_NR</strain>
    </source>
</reference>
<feature type="domain" description="Homologous-pairing protein 2 winged helix" evidence="8">
    <location>
        <begin position="4"/>
        <end position="62"/>
    </location>
</feature>
<evidence type="ECO:0000256" key="2">
    <source>
        <dbReference type="ARBA" id="ARBA00007922"/>
    </source>
</evidence>
<evidence type="ECO:0000313" key="10">
    <source>
        <dbReference type="EMBL" id="KAJ8923950.1"/>
    </source>
</evidence>
<evidence type="ECO:0000256" key="5">
    <source>
        <dbReference type="ARBA" id="ARBA00023172"/>
    </source>
</evidence>
<dbReference type="EMBL" id="JANEYG010000003">
    <property type="protein sequence ID" value="KAJ8923950.1"/>
    <property type="molecule type" value="Genomic_DNA"/>
</dbReference>
<dbReference type="PANTHER" id="PTHR15938">
    <property type="entry name" value="TBP-1 INTERACTING PROTEIN"/>
    <property type="match status" value="1"/>
</dbReference>
<dbReference type="InterPro" id="IPR036388">
    <property type="entry name" value="WH-like_DNA-bd_sf"/>
</dbReference>
<keyword evidence="11" id="KW-1185">Reference proteome</keyword>
<protein>
    <recommendedName>
        <fullName evidence="3">Homologous-pairing protein 2 homolog</fullName>
    </recommendedName>
</protein>
<gene>
    <name evidence="10" type="ORF">NQ315_006726</name>
</gene>
<dbReference type="Pfam" id="PF07106">
    <property type="entry name" value="WHD_TBPIP"/>
    <property type="match status" value="1"/>
</dbReference>
<organism evidence="10 11">
    <name type="scientific">Exocentrus adspersus</name>
    <dbReference type="NCBI Taxonomy" id="1586481"/>
    <lineage>
        <taxon>Eukaryota</taxon>
        <taxon>Metazoa</taxon>
        <taxon>Ecdysozoa</taxon>
        <taxon>Arthropoda</taxon>
        <taxon>Hexapoda</taxon>
        <taxon>Insecta</taxon>
        <taxon>Pterygota</taxon>
        <taxon>Neoptera</taxon>
        <taxon>Endopterygota</taxon>
        <taxon>Coleoptera</taxon>
        <taxon>Polyphaga</taxon>
        <taxon>Cucujiformia</taxon>
        <taxon>Chrysomeloidea</taxon>
        <taxon>Cerambycidae</taxon>
        <taxon>Lamiinae</taxon>
        <taxon>Acanthocinini</taxon>
        <taxon>Exocentrus</taxon>
    </lineage>
</organism>
<evidence type="ECO:0000256" key="3">
    <source>
        <dbReference type="ARBA" id="ARBA00016093"/>
    </source>
</evidence>
<comment type="caution">
    <text evidence="10">The sequence shown here is derived from an EMBL/GenBank/DDBJ whole genome shotgun (WGS) entry which is preliminary data.</text>
</comment>
<sequence>MAGKAVLNFLEEHNRPFTVNDIQQGVKGDFGKTAIQKALDSLVGDEKVREKIYGKQKIYCVKQENDASAIEVRESLLEVDRKINETSLQLKEVADKLKSNSAQMLEIKGKITLADALDQKAQLEKELGEVRVKLEKYSGVETVSPKVKSTLDKDYEKNTNEYKKRKRLCMEILNSILENYPKSKKHLFEEIGIETDEDVNFSIEKILQ</sequence>
<dbReference type="Proteomes" id="UP001159042">
    <property type="component" value="Unassembled WGS sequence"/>
</dbReference>
<feature type="domain" description="Leucine zipper with capping helix" evidence="9">
    <location>
        <begin position="143"/>
        <end position="199"/>
    </location>
</feature>
<dbReference type="Gene3D" id="1.10.10.10">
    <property type="entry name" value="Winged helix-like DNA-binding domain superfamily/Winged helix DNA-binding domain"/>
    <property type="match status" value="1"/>
</dbReference>